<evidence type="ECO:0000256" key="5">
    <source>
        <dbReference type="ARBA" id="ARBA00022771"/>
    </source>
</evidence>
<keyword evidence="6" id="KW-0833">Ubl conjugation pathway</keyword>
<dbReference type="GO" id="GO:0061630">
    <property type="term" value="F:ubiquitin protein ligase activity"/>
    <property type="evidence" value="ECO:0007669"/>
    <property type="project" value="UniProtKB-EC"/>
</dbReference>
<dbReference type="EMBL" id="CACSLK010010322">
    <property type="protein sequence ID" value="CAA0812416.1"/>
    <property type="molecule type" value="Genomic_DNA"/>
</dbReference>
<dbReference type="Pfam" id="PF13639">
    <property type="entry name" value="zf-RING_2"/>
    <property type="match status" value="1"/>
</dbReference>
<sequence>MACLTDHDYDDCGYPNFTELIENQLIDEEEEEEEDDTRARLESALGRWWTNDDSQRVVGRMDREIQALGPDYFAHYQAHFLDVVTDPNYGHVWERAICVDITYLRAQGSLGPDTDTDGLVSEIWSEVERYIDTGAVVDTIDAGGAIDDDRIVPGSGVSEEALSRGLKRKRGSGEMCVVCQDLLGEGEQVAGLVCGHDYHVDCIKQWLREKNLCPLCKVRAVQEEDDDA</sequence>
<name>A0A9N7R5H0_STRHE</name>
<reference evidence="10" key="1">
    <citation type="submission" date="2019-12" db="EMBL/GenBank/DDBJ databases">
        <authorList>
            <person name="Scholes J."/>
        </authorList>
    </citation>
    <scope>NUCLEOTIDE SEQUENCE</scope>
</reference>
<dbReference type="PROSITE" id="PS50089">
    <property type="entry name" value="ZF_RING_2"/>
    <property type="match status" value="1"/>
</dbReference>
<keyword evidence="4" id="KW-0479">Metal-binding</keyword>
<dbReference type="GO" id="GO:0008270">
    <property type="term" value="F:zinc ion binding"/>
    <property type="evidence" value="ECO:0007669"/>
    <property type="project" value="UniProtKB-KW"/>
</dbReference>
<gene>
    <name evidence="10" type="ORF">SHERM_13093</name>
</gene>
<dbReference type="SMART" id="SM00184">
    <property type="entry name" value="RING"/>
    <property type="match status" value="1"/>
</dbReference>
<proteinExistence type="predicted"/>
<evidence type="ECO:0000256" key="3">
    <source>
        <dbReference type="ARBA" id="ARBA00022679"/>
    </source>
</evidence>
<keyword evidence="11" id="KW-1185">Reference proteome</keyword>
<dbReference type="Gene3D" id="3.30.40.10">
    <property type="entry name" value="Zinc/RING finger domain, C3HC4 (zinc finger)"/>
    <property type="match status" value="1"/>
</dbReference>
<comment type="caution">
    <text evidence="10">The sequence shown here is derived from an EMBL/GenBank/DDBJ whole genome shotgun (WGS) entry which is preliminary data.</text>
</comment>
<accession>A0A9N7R5H0</accession>
<evidence type="ECO:0000256" key="7">
    <source>
        <dbReference type="ARBA" id="ARBA00022833"/>
    </source>
</evidence>
<evidence type="ECO:0000256" key="4">
    <source>
        <dbReference type="ARBA" id="ARBA00022723"/>
    </source>
</evidence>
<dbReference type="OrthoDB" id="913834at2759"/>
<dbReference type="SUPFAM" id="SSF57850">
    <property type="entry name" value="RING/U-box"/>
    <property type="match status" value="1"/>
</dbReference>
<protein>
    <recommendedName>
        <fullName evidence="2">RING-type E3 ubiquitin transferase</fullName>
        <ecNumber evidence="2">2.3.2.27</ecNumber>
    </recommendedName>
</protein>
<dbReference type="Proteomes" id="UP001153555">
    <property type="component" value="Unassembled WGS sequence"/>
</dbReference>
<keyword evidence="7" id="KW-0862">Zinc</keyword>
<dbReference type="PANTHER" id="PTHR22937">
    <property type="entry name" value="E3 UBIQUITIN-PROTEIN LIGASE RNF165"/>
    <property type="match status" value="1"/>
</dbReference>
<evidence type="ECO:0000313" key="11">
    <source>
        <dbReference type="Proteomes" id="UP001153555"/>
    </source>
</evidence>
<dbReference type="InterPro" id="IPR045191">
    <property type="entry name" value="MBR1/2-like"/>
</dbReference>
<evidence type="ECO:0000256" key="2">
    <source>
        <dbReference type="ARBA" id="ARBA00012483"/>
    </source>
</evidence>
<evidence type="ECO:0000256" key="8">
    <source>
        <dbReference type="PROSITE-ProRule" id="PRU00175"/>
    </source>
</evidence>
<dbReference type="InterPro" id="IPR013083">
    <property type="entry name" value="Znf_RING/FYVE/PHD"/>
</dbReference>
<evidence type="ECO:0000256" key="1">
    <source>
        <dbReference type="ARBA" id="ARBA00000900"/>
    </source>
</evidence>
<dbReference type="InterPro" id="IPR001841">
    <property type="entry name" value="Znf_RING"/>
</dbReference>
<evidence type="ECO:0000256" key="6">
    <source>
        <dbReference type="ARBA" id="ARBA00022786"/>
    </source>
</evidence>
<keyword evidence="5 8" id="KW-0863">Zinc-finger</keyword>
<dbReference type="EC" id="2.3.2.27" evidence="2"/>
<dbReference type="PANTHER" id="PTHR22937:SF65">
    <property type="entry name" value="E3 UBIQUITIN-PROTEIN LIGASE ARK2C"/>
    <property type="match status" value="1"/>
</dbReference>
<comment type="catalytic activity">
    <reaction evidence="1">
        <text>S-ubiquitinyl-[E2 ubiquitin-conjugating enzyme]-L-cysteine + [acceptor protein]-L-lysine = [E2 ubiquitin-conjugating enzyme]-L-cysteine + N(6)-ubiquitinyl-[acceptor protein]-L-lysine.</text>
        <dbReference type="EC" id="2.3.2.27"/>
    </reaction>
</comment>
<evidence type="ECO:0000313" key="10">
    <source>
        <dbReference type="EMBL" id="CAA0812416.1"/>
    </source>
</evidence>
<organism evidence="10 11">
    <name type="scientific">Striga hermonthica</name>
    <name type="common">Purple witchweed</name>
    <name type="synonym">Buchnera hermonthica</name>
    <dbReference type="NCBI Taxonomy" id="68872"/>
    <lineage>
        <taxon>Eukaryota</taxon>
        <taxon>Viridiplantae</taxon>
        <taxon>Streptophyta</taxon>
        <taxon>Embryophyta</taxon>
        <taxon>Tracheophyta</taxon>
        <taxon>Spermatophyta</taxon>
        <taxon>Magnoliopsida</taxon>
        <taxon>eudicotyledons</taxon>
        <taxon>Gunneridae</taxon>
        <taxon>Pentapetalae</taxon>
        <taxon>asterids</taxon>
        <taxon>lamiids</taxon>
        <taxon>Lamiales</taxon>
        <taxon>Orobanchaceae</taxon>
        <taxon>Buchnereae</taxon>
        <taxon>Striga</taxon>
    </lineage>
</organism>
<keyword evidence="3" id="KW-0808">Transferase</keyword>
<feature type="domain" description="RING-type" evidence="9">
    <location>
        <begin position="176"/>
        <end position="217"/>
    </location>
</feature>
<dbReference type="AlphaFoldDB" id="A0A9N7R5H0"/>
<evidence type="ECO:0000259" key="9">
    <source>
        <dbReference type="PROSITE" id="PS50089"/>
    </source>
</evidence>